<dbReference type="AlphaFoldDB" id="A0A094Z390"/>
<dbReference type="InterPro" id="IPR002734">
    <property type="entry name" value="RibDG_C"/>
</dbReference>
<evidence type="ECO:0000256" key="3">
    <source>
        <dbReference type="ARBA" id="ARBA00004910"/>
    </source>
</evidence>
<keyword evidence="10 12" id="KW-0560">Oxidoreductase</keyword>
<feature type="binding site" evidence="14">
    <location>
        <begin position="295"/>
        <end position="301"/>
    </location>
    <ligand>
        <name>NADP(+)</name>
        <dbReference type="ChEBI" id="CHEBI:58349"/>
    </ligand>
</feature>
<evidence type="ECO:0000256" key="6">
    <source>
        <dbReference type="ARBA" id="ARBA00022619"/>
    </source>
</evidence>
<keyword evidence="12 17" id="KW-0378">Hydrolase</keyword>
<dbReference type="Gene3D" id="3.40.430.10">
    <property type="entry name" value="Dihydrofolate Reductase, subunit A"/>
    <property type="match status" value="1"/>
</dbReference>
<dbReference type="SUPFAM" id="SSF53597">
    <property type="entry name" value="Dihydrofolate reductase-like"/>
    <property type="match status" value="1"/>
</dbReference>
<comment type="similarity">
    <text evidence="5 12">In the C-terminal section; belongs to the HTP reductase family.</text>
</comment>
<gene>
    <name evidence="17" type="ORF">DJ66_1108</name>
</gene>
<dbReference type="PROSITE" id="PS51747">
    <property type="entry name" value="CYT_DCMP_DEAMINASES_2"/>
    <property type="match status" value="1"/>
</dbReference>
<name>A0A094Z390_9HYPH</name>
<dbReference type="EMBL" id="JMTK01000002">
    <property type="protein sequence ID" value="KJZ82358.1"/>
    <property type="molecule type" value="Genomic_DNA"/>
</dbReference>
<dbReference type="SUPFAM" id="SSF53927">
    <property type="entry name" value="Cytidine deaminase-like"/>
    <property type="match status" value="1"/>
</dbReference>
<dbReference type="GO" id="GO:0008703">
    <property type="term" value="F:5-amino-6-(5-phosphoribosylamino)uracil reductase activity"/>
    <property type="evidence" value="ECO:0007669"/>
    <property type="project" value="UniProtKB-EC"/>
</dbReference>
<dbReference type="RefSeq" id="WP_034442280.1">
    <property type="nucleotide sequence ID" value="NZ_JMTK01000002.1"/>
</dbReference>
<dbReference type="InterPro" id="IPR050765">
    <property type="entry name" value="Riboflavin_Biosynth_HTPR"/>
</dbReference>
<evidence type="ECO:0000256" key="11">
    <source>
        <dbReference type="ARBA" id="ARBA00023268"/>
    </source>
</evidence>
<keyword evidence="8 12" id="KW-0862">Zinc</keyword>
<feature type="binding site" evidence="14">
    <location>
        <position position="199"/>
    </location>
    <ligand>
        <name>NADP(+)</name>
        <dbReference type="ChEBI" id="CHEBI:58349"/>
    </ligand>
</feature>
<evidence type="ECO:0000256" key="7">
    <source>
        <dbReference type="ARBA" id="ARBA00022723"/>
    </source>
</evidence>
<comment type="catalytic activity">
    <reaction evidence="12">
        <text>5-amino-6-(5-phospho-D-ribitylamino)uracil + NADP(+) = 5-amino-6-(5-phospho-D-ribosylamino)uracil + NADPH + H(+)</text>
        <dbReference type="Rhea" id="RHEA:17845"/>
        <dbReference type="ChEBI" id="CHEBI:15378"/>
        <dbReference type="ChEBI" id="CHEBI:57783"/>
        <dbReference type="ChEBI" id="CHEBI:58349"/>
        <dbReference type="ChEBI" id="CHEBI:58421"/>
        <dbReference type="ChEBI" id="CHEBI:58453"/>
        <dbReference type="EC" id="1.1.1.193"/>
    </reaction>
</comment>
<dbReference type="Pfam" id="PF00383">
    <property type="entry name" value="dCMP_cyt_deam_1"/>
    <property type="match status" value="1"/>
</dbReference>
<dbReference type="CDD" id="cd01284">
    <property type="entry name" value="Riboflavin_deaminase-reductase"/>
    <property type="match status" value="1"/>
</dbReference>
<comment type="pathway">
    <text evidence="2 12">Cofactor biosynthesis; riboflavin biosynthesis; 5-amino-6-(D-ribitylamino)uracil from GTP: step 2/4.</text>
</comment>
<comment type="catalytic activity">
    <reaction evidence="12">
        <text>2,5-diamino-6-hydroxy-4-(5-phosphoribosylamino)-pyrimidine + H2O + H(+) = 5-amino-6-(5-phospho-D-ribosylamino)uracil + NH4(+)</text>
        <dbReference type="Rhea" id="RHEA:21868"/>
        <dbReference type="ChEBI" id="CHEBI:15377"/>
        <dbReference type="ChEBI" id="CHEBI:15378"/>
        <dbReference type="ChEBI" id="CHEBI:28938"/>
        <dbReference type="ChEBI" id="CHEBI:58453"/>
        <dbReference type="ChEBI" id="CHEBI:58614"/>
        <dbReference type="EC" id="3.5.4.26"/>
    </reaction>
</comment>
<feature type="binding site" evidence="15">
    <location>
        <position position="54"/>
    </location>
    <ligand>
        <name>Zn(2+)</name>
        <dbReference type="ChEBI" id="CHEBI:29105"/>
        <note>catalytic</note>
    </ligand>
</feature>
<dbReference type="PIRSF" id="PIRSF006769">
    <property type="entry name" value="RibD"/>
    <property type="match status" value="1"/>
</dbReference>
<dbReference type="Proteomes" id="UP000033731">
    <property type="component" value="Unassembled WGS sequence"/>
</dbReference>
<dbReference type="InterPro" id="IPR004794">
    <property type="entry name" value="Eubact_RibD"/>
</dbReference>
<evidence type="ECO:0000256" key="5">
    <source>
        <dbReference type="ARBA" id="ARBA00007417"/>
    </source>
</evidence>
<dbReference type="InterPro" id="IPR002125">
    <property type="entry name" value="CMP_dCMP_dom"/>
</dbReference>
<dbReference type="PANTHER" id="PTHR38011:SF7">
    <property type="entry name" value="2,5-DIAMINO-6-RIBOSYLAMINO-4(3H)-PYRIMIDINONE 5'-PHOSPHATE REDUCTASE"/>
    <property type="match status" value="1"/>
</dbReference>
<dbReference type="InterPro" id="IPR016192">
    <property type="entry name" value="APOBEC/CMP_deaminase_Zn-bd"/>
</dbReference>
<feature type="binding site" evidence="14">
    <location>
        <position position="207"/>
    </location>
    <ligand>
        <name>substrate</name>
    </ligand>
</feature>
<sequence length="367" mass="40015">MPLSSLDERFMSVALRFSCWGTGLTGTNPSVACLVVKDGIIVGRGVTAYGGRPHAETQALEEAGERARGATAYVTLEPCSHYGQAPPCAKFIVEAGISRVVICVVDPDVRVSGRGLQWLSQKGIVVDRVLEREGERVLGAYLTRQVKNRSHVILKLALSQDNMIGIVGCGNVSITGLISRKQVHLLRAQSDAILVGIGTVTSDNPELTCRLDGLKDRSPIRIILDPHLKISLSSRIMQTASLAPVIIVTEKNDFDLALSIKKNNVDIVHCNCRDLKKLLAILADRGITSLLVEGGARVARSFMMSGFVDSIILYKSQKIIGTSGIASPLEEEFIENNFMCVRRDGFGSDVCFEYVRKNFCLQESLRI</sequence>
<dbReference type="PROSITE" id="PS00903">
    <property type="entry name" value="CYT_DCMP_DEAMINASES_1"/>
    <property type="match status" value="1"/>
</dbReference>
<dbReference type="GO" id="GO:0009231">
    <property type="term" value="P:riboflavin biosynthetic process"/>
    <property type="evidence" value="ECO:0007669"/>
    <property type="project" value="UniProtKB-UniPathway"/>
</dbReference>
<dbReference type="Pfam" id="PF01872">
    <property type="entry name" value="RibD_C"/>
    <property type="match status" value="1"/>
</dbReference>
<dbReference type="UniPathway" id="UPA00275">
    <property type="reaction ID" value="UER00401"/>
</dbReference>
<dbReference type="EC" id="1.1.1.193" evidence="12"/>
<evidence type="ECO:0000256" key="12">
    <source>
        <dbReference type="PIRNR" id="PIRNR006769"/>
    </source>
</evidence>
<dbReference type="GO" id="GO:0008270">
    <property type="term" value="F:zinc ion binding"/>
    <property type="evidence" value="ECO:0007669"/>
    <property type="project" value="InterPro"/>
</dbReference>
<evidence type="ECO:0000256" key="14">
    <source>
        <dbReference type="PIRSR" id="PIRSR006769-2"/>
    </source>
</evidence>
<feature type="binding site" evidence="14">
    <location>
        <position position="210"/>
    </location>
    <ligand>
        <name>substrate</name>
    </ligand>
</feature>
<evidence type="ECO:0000256" key="2">
    <source>
        <dbReference type="ARBA" id="ARBA00004882"/>
    </source>
</evidence>
<feature type="domain" description="CMP/dCMP-type deaminase" evidence="16">
    <location>
        <begin position="5"/>
        <end position="127"/>
    </location>
</feature>
<keyword evidence="9 12" id="KW-0521">NADP</keyword>
<feature type="binding site" evidence="14">
    <location>
        <position position="293"/>
    </location>
    <ligand>
        <name>substrate</name>
    </ligand>
</feature>
<dbReference type="PATRIC" id="fig|556287.8.peg.1120"/>
<organism evidence="17 18">
    <name type="scientific">Candidatus Liberibacter solanacearum</name>
    <dbReference type="NCBI Taxonomy" id="556287"/>
    <lineage>
        <taxon>Bacteria</taxon>
        <taxon>Pseudomonadati</taxon>
        <taxon>Pseudomonadota</taxon>
        <taxon>Alphaproteobacteria</taxon>
        <taxon>Hyphomicrobiales</taxon>
        <taxon>Rhizobiaceae</taxon>
        <taxon>Liberibacter</taxon>
    </lineage>
</organism>
<dbReference type="GO" id="GO:0008835">
    <property type="term" value="F:diaminohydroxyphosphoribosylaminopyrimidine deaminase activity"/>
    <property type="evidence" value="ECO:0007669"/>
    <property type="project" value="UniProtKB-EC"/>
</dbReference>
<dbReference type="Gene3D" id="3.40.140.10">
    <property type="entry name" value="Cytidine Deaminase, domain 2"/>
    <property type="match status" value="1"/>
</dbReference>
<keyword evidence="11" id="KW-0511">Multifunctional enzyme</keyword>
<dbReference type="PANTHER" id="PTHR38011">
    <property type="entry name" value="DIHYDROFOLATE REDUCTASE FAMILY PROTEIN (AFU_ORTHOLOGUE AFUA_8G06820)"/>
    <property type="match status" value="1"/>
</dbReference>
<evidence type="ECO:0000256" key="1">
    <source>
        <dbReference type="ARBA" id="ARBA00002151"/>
    </source>
</evidence>
<feature type="binding site" evidence="15">
    <location>
        <position position="88"/>
    </location>
    <ligand>
        <name>Zn(2+)</name>
        <dbReference type="ChEBI" id="CHEBI:29105"/>
        <note>catalytic</note>
    </ligand>
</feature>
<evidence type="ECO:0000313" key="17">
    <source>
        <dbReference type="EMBL" id="KJZ82358.1"/>
    </source>
</evidence>
<dbReference type="NCBIfam" id="TIGR00326">
    <property type="entry name" value="eubact_ribD"/>
    <property type="match status" value="1"/>
</dbReference>
<feature type="active site" description="Proton donor" evidence="13">
    <location>
        <position position="56"/>
    </location>
</feature>
<keyword evidence="6 12" id="KW-0686">Riboflavin biosynthesis</keyword>
<comment type="similarity">
    <text evidence="4 12">In the N-terminal section; belongs to the cytidine and deoxycytidylate deaminase family.</text>
</comment>
<keyword evidence="18" id="KW-1185">Reference proteome</keyword>
<comment type="caution">
    <text evidence="17">The sequence shown here is derived from an EMBL/GenBank/DDBJ whole genome shotgun (WGS) entry which is preliminary data.</text>
</comment>
<reference evidence="17 18" key="1">
    <citation type="journal article" date="2015" name="Phytopathology">
        <title>Genomes of Candidatus Liberibacter solanacearum haplotype A from New Zealand and the USA suggest significant genome plasticity in the species.</title>
        <authorList>
            <person name="Thompson S.M."/>
            <person name="Johnson C.P."/>
            <person name="Lu A.Y."/>
            <person name="Frampton R.A."/>
            <person name="Sullivan K.L."/>
            <person name="Fiers M.W."/>
            <person name="Crowhurst R.N."/>
            <person name="Pitman A.R."/>
            <person name="Scott I."/>
            <person name="Gudmestad N.C."/>
            <person name="Smith G.R."/>
        </authorList>
    </citation>
    <scope>NUCLEOTIDE SEQUENCE [LARGE SCALE GENOMIC DNA]</scope>
    <source>
        <strain evidence="17 18">LsoNZ1</strain>
    </source>
</reference>
<comment type="pathway">
    <text evidence="3 12">Cofactor biosynthesis; riboflavin biosynthesis; 5-amino-6-(D-ribitylamino)uracil from GTP: step 3/4.</text>
</comment>
<evidence type="ECO:0000256" key="4">
    <source>
        <dbReference type="ARBA" id="ARBA00005259"/>
    </source>
</evidence>
<protein>
    <recommendedName>
        <fullName evidence="12">Riboflavin biosynthesis protein RibD</fullName>
    </recommendedName>
    <domain>
        <recommendedName>
            <fullName evidence="12">Diaminohydroxyphosphoribosylaminopyrimidine deaminase</fullName>
            <shortName evidence="12">DRAP deaminase</shortName>
            <ecNumber evidence="12">3.5.4.26</ecNumber>
        </recommendedName>
        <alternativeName>
            <fullName evidence="12">Riboflavin-specific deaminase</fullName>
        </alternativeName>
    </domain>
    <domain>
        <recommendedName>
            <fullName evidence="12">5-amino-6-(5-phosphoribosylamino)uracil reductase</fullName>
            <ecNumber evidence="12">1.1.1.193</ecNumber>
        </recommendedName>
        <alternativeName>
            <fullName evidence="12">HTP reductase</fullName>
        </alternativeName>
    </domain>
</protein>
<dbReference type="InterPro" id="IPR024072">
    <property type="entry name" value="DHFR-like_dom_sf"/>
</dbReference>
<dbReference type="InterPro" id="IPR016193">
    <property type="entry name" value="Cytidine_deaminase-like"/>
</dbReference>
<evidence type="ECO:0000256" key="8">
    <source>
        <dbReference type="ARBA" id="ARBA00022833"/>
    </source>
</evidence>
<proteinExistence type="inferred from homology"/>
<dbReference type="EC" id="3.5.4.26" evidence="12"/>
<keyword evidence="7 12" id="KW-0479">Metal-binding</keyword>
<evidence type="ECO:0000259" key="16">
    <source>
        <dbReference type="PROSITE" id="PS51747"/>
    </source>
</evidence>
<comment type="cofactor">
    <cofactor evidence="12 15">
        <name>Zn(2+)</name>
        <dbReference type="ChEBI" id="CHEBI:29105"/>
    </cofactor>
    <text evidence="12 15">Binds 1 zinc ion.</text>
</comment>
<evidence type="ECO:0000256" key="13">
    <source>
        <dbReference type="PIRSR" id="PIRSR006769-1"/>
    </source>
</evidence>
<feature type="binding site" evidence="14">
    <location>
        <position position="203"/>
    </location>
    <ligand>
        <name>substrate</name>
    </ligand>
</feature>
<evidence type="ECO:0000256" key="9">
    <source>
        <dbReference type="ARBA" id="ARBA00022857"/>
    </source>
</evidence>
<evidence type="ECO:0000256" key="15">
    <source>
        <dbReference type="PIRSR" id="PIRSR006769-3"/>
    </source>
</evidence>
<evidence type="ECO:0000313" key="18">
    <source>
        <dbReference type="Proteomes" id="UP000033731"/>
    </source>
</evidence>
<accession>A0A094Z390</accession>
<feature type="binding site" evidence="14">
    <location>
        <position position="187"/>
    </location>
    <ligand>
        <name>substrate</name>
    </ligand>
</feature>
<evidence type="ECO:0000256" key="10">
    <source>
        <dbReference type="ARBA" id="ARBA00023002"/>
    </source>
</evidence>
<comment type="function">
    <text evidence="1 12">Converts 2,5-diamino-6-(ribosylamino)-4(3h)-pyrimidinone 5'-phosphate into 5-amino-6-(ribosylamino)-2,4(1h,3h)-pyrimidinedione 5'-phosphate.</text>
</comment>
<feature type="binding site" evidence="14">
    <location>
        <position position="157"/>
    </location>
    <ligand>
        <name>NADP(+)</name>
        <dbReference type="ChEBI" id="CHEBI:58349"/>
    </ligand>
</feature>
<feature type="binding site" evidence="15">
    <location>
        <position position="79"/>
    </location>
    <ligand>
        <name>Zn(2+)</name>
        <dbReference type="ChEBI" id="CHEBI:29105"/>
        <note>catalytic</note>
    </ligand>
</feature>